<accession>A0A9W9VHM6</accession>
<evidence type="ECO:0000313" key="2">
    <source>
        <dbReference type="Proteomes" id="UP001147752"/>
    </source>
</evidence>
<comment type="caution">
    <text evidence="1">The sequence shown here is derived from an EMBL/GenBank/DDBJ whole genome shotgun (WGS) entry which is preliminary data.</text>
</comment>
<evidence type="ECO:0000313" key="1">
    <source>
        <dbReference type="EMBL" id="KAJ5382568.1"/>
    </source>
</evidence>
<name>A0A9W9VHM6_9EURO</name>
<dbReference type="RefSeq" id="XP_056582344.1">
    <property type="nucleotide sequence ID" value="XM_056718209.1"/>
</dbReference>
<reference evidence="1" key="1">
    <citation type="submission" date="2022-12" db="EMBL/GenBank/DDBJ databases">
        <authorList>
            <person name="Petersen C."/>
        </authorList>
    </citation>
    <scope>NUCLEOTIDE SEQUENCE</scope>
    <source>
        <strain evidence="1">IBT 3081</strain>
    </source>
</reference>
<sequence>MASAKYHTTLRLIESTRLTPTEHSTWRAFLDEAVDPEHAAYYIWERIHNRQDCSTEQALHELKIDWKRLVTTLAKRELVSSQACILVEA</sequence>
<dbReference type="AlphaFoldDB" id="A0A9W9VHM6"/>
<organism evidence="1 2">
    <name type="scientific">Penicillium concentricum</name>
    <dbReference type="NCBI Taxonomy" id="293559"/>
    <lineage>
        <taxon>Eukaryota</taxon>
        <taxon>Fungi</taxon>
        <taxon>Dikarya</taxon>
        <taxon>Ascomycota</taxon>
        <taxon>Pezizomycotina</taxon>
        <taxon>Eurotiomycetes</taxon>
        <taxon>Eurotiomycetidae</taxon>
        <taxon>Eurotiales</taxon>
        <taxon>Aspergillaceae</taxon>
        <taxon>Penicillium</taxon>
    </lineage>
</organism>
<dbReference type="OrthoDB" id="2906425at2759"/>
<dbReference type="GeneID" id="81457392"/>
<gene>
    <name evidence="1" type="ORF">N7517_000479</name>
</gene>
<reference evidence="1" key="2">
    <citation type="journal article" date="2023" name="IMA Fungus">
        <title>Comparative genomic study of the Penicillium genus elucidates a diverse pangenome and 15 lateral gene transfer events.</title>
        <authorList>
            <person name="Petersen C."/>
            <person name="Sorensen T."/>
            <person name="Nielsen M.R."/>
            <person name="Sondergaard T.E."/>
            <person name="Sorensen J.L."/>
            <person name="Fitzpatrick D.A."/>
            <person name="Frisvad J.C."/>
            <person name="Nielsen K.L."/>
        </authorList>
    </citation>
    <scope>NUCLEOTIDE SEQUENCE</scope>
    <source>
        <strain evidence="1">IBT 3081</strain>
    </source>
</reference>
<protein>
    <submittedName>
        <fullName evidence="1">Aminoglycoside phosphotransferase</fullName>
    </submittedName>
</protein>
<dbReference type="Proteomes" id="UP001147752">
    <property type="component" value="Unassembled WGS sequence"/>
</dbReference>
<dbReference type="EMBL" id="JAPZBT010000001">
    <property type="protein sequence ID" value="KAJ5382568.1"/>
    <property type="molecule type" value="Genomic_DNA"/>
</dbReference>
<keyword evidence="2" id="KW-1185">Reference proteome</keyword>
<proteinExistence type="predicted"/>